<evidence type="ECO:0000256" key="1">
    <source>
        <dbReference type="ARBA" id="ARBA00008023"/>
    </source>
</evidence>
<feature type="binding site" evidence="7">
    <location>
        <begin position="8"/>
        <end position="13"/>
    </location>
    <ligand>
        <name>substrate</name>
    </ligand>
</feature>
<protein>
    <recommendedName>
        <fullName evidence="7">dITP/XTP pyrophosphatase</fullName>
        <ecNumber evidence="7">3.6.1.66</ecNumber>
    </recommendedName>
    <alternativeName>
        <fullName evidence="7">Non-canonical purine NTP pyrophosphatase</fullName>
    </alternativeName>
    <alternativeName>
        <fullName evidence="7">Non-standard purine NTP pyrophosphatase</fullName>
    </alternativeName>
    <alternativeName>
        <fullName evidence="7">Nucleoside-triphosphate diphosphatase</fullName>
    </alternativeName>
    <alternativeName>
        <fullName evidence="7">Nucleoside-triphosphate pyrophosphatase</fullName>
        <shortName evidence="7">NTPase</shortName>
    </alternativeName>
</protein>
<comment type="catalytic activity">
    <reaction evidence="7">
        <text>dITP + H2O = dIMP + diphosphate + H(+)</text>
        <dbReference type="Rhea" id="RHEA:28342"/>
        <dbReference type="ChEBI" id="CHEBI:15377"/>
        <dbReference type="ChEBI" id="CHEBI:15378"/>
        <dbReference type="ChEBI" id="CHEBI:33019"/>
        <dbReference type="ChEBI" id="CHEBI:61194"/>
        <dbReference type="ChEBI" id="CHEBI:61382"/>
        <dbReference type="EC" id="3.6.1.66"/>
    </reaction>
</comment>
<feature type="binding site" evidence="7">
    <location>
        <begin position="182"/>
        <end position="183"/>
    </location>
    <ligand>
        <name>substrate</name>
    </ligand>
</feature>
<evidence type="ECO:0000256" key="2">
    <source>
        <dbReference type="ARBA" id="ARBA00022723"/>
    </source>
</evidence>
<dbReference type="EC" id="3.6.1.66" evidence="7"/>
<keyword evidence="3 7" id="KW-0547">Nucleotide-binding</keyword>
<comment type="catalytic activity">
    <reaction evidence="7">
        <text>XTP + H2O = XMP + diphosphate + H(+)</text>
        <dbReference type="Rhea" id="RHEA:28610"/>
        <dbReference type="ChEBI" id="CHEBI:15377"/>
        <dbReference type="ChEBI" id="CHEBI:15378"/>
        <dbReference type="ChEBI" id="CHEBI:33019"/>
        <dbReference type="ChEBI" id="CHEBI:57464"/>
        <dbReference type="ChEBI" id="CHEBI:61314"/>
        <dbReference type="EC" id="3.6.1.66"/>
    </reaction>
</comment>
<dbReference type="InterPro" id="IPR029001">
    <property type="entry name" value="ITPase-like_fam"/>
</dbReference>
<dbReference type="SUPFAM" id="SSF52972">
    <property type="entry name" value="ITPase-like"/>
    <property type="match status" value="1"/>
</dbReference>
<dbReference type="InterPro" id="IPR002637">
    <property type="entry name" value="RdgB/HAM1"/>
</dbReference>
<dbReference type="GO" id="GO:0036220">
    <property type="term" value="F:ITP diphosphatase activity"/>
    <property type="evidence" value="ECO:0007669"/>
    <property type="project" value="UniProtKB-EC"/>
</dbReference>
<dbReference type="PANTHER" id="PTHR11067">
    <property type="entry name" value="INOSINE TRIPHOSPHATE PYROPHOSPHATASE/HAM1 PROTEIN"/>
    <property type="match status" value="1"/>
</dbReference>
<evidence type="ECO:0000256" key="7">
    <source>
        <dbReference type="HAMAP-Rule" id="MF_01405"/>
    </source>
</evidence>
<reference evidence="10" key="1">
    <citation type="journal article" date="2019" name="Int. J. Syst. Evol. Microbiol.">
        <title>The Global Catalogue of Microorganisms (GCM) 10K type strain sequencing project: providing services to taxonomists for standard genome sequencing and annotation.</title>
        <authorList>
            <consortium name="The Broad Institute Genomics Platform"/>
            <consortium name="The Broad Institute Genome Sequencing Center for Infectious Disease"/>
            <person name="Wu L."/>
            <person name="Ma J."/>
        </authorList>
    </citation>
    <scope>NUCLEOTIDE SEQUENCE [LARGE SCALE GENOMIC DNA]</scope>
    <source>
        <strain evidence="10">R28</strain>
    </source>
</reference>
<evidence type="ECO:0000256" key="5">
    <source>
        <dbReference type="ARBA" id="ARBA00022842"/>
    </source>
</evidence>
<keyword evidence="10" id="KW-1185">Reference proteome</keyword>
<feature type="binding site" evidence="7">
    <location>
        <position position="71"/>
    </location>
    <ligand>
        <name>Mg(2+)</name>
        <dbReference type="ChEBI" id="CHEBI:18420"/>
    </ligand>
</feature>
<dbReference type="HAMAP" id="MF_01405">
    <property type="entry name" value="Non_canon_purine_NTPase"/>
    <property type="match status" value="1"/>
</dbReference>
<proteinExistence type="inferred from homology"/>
<keyword evidence="2 7" id="KW-0479">Metal-binding</keyword>
<accession>A0ABW4W399</accession>
<dbReference type="RefSeq" id="WP_377556802.1">
    <property type="nucleotide sequence ID" value="NZ_JBHUHQ010000021.1"/>
</dbReference>
<feature type="binding site" evidence="7">
    <location>
        <position position="177"/>
    </location>
    <ligand>
        <name>substrate</name>
    </ligand>
</feature>
<comment type="catalytic activity">
    <reaction evidence="7">
        <text>ITP + H2O = IMP + diphosphate + H(+)</text>
        <dbReference type="Rhea" id="RHEA:29399"/>
        <dbReference type="ChEBI" id="CHEBI:15377"/>
        <dbReference type="ChEBI" id="CHEBI:15378"/>
        <dbReference type="ChEBI" id="CHEBI:33019"/>
        <dbReference type="ChEBI" id="CHEBI:58053"/>
        <dbReference type="ChEBI" id="CHEBI:61402"/>
        <dbReference type="EC" id="3.6.1.66"/>
    </reaction>
</comment>
<feature type="binding site" evidence="7">
    <location>
        <begin position="154"/>
        <end position="157"/>
    </location>
    <ligand>
        <name>substrate</name>
    </ligand>
</feature>
<evidence type="ECO:0000256" key="3">
    <source>
        <dbReference type="ARBA" id="ARBA00022741"/>
    </source>
</evidence>
<comment type="caution">
    <text evidence="9">The sequence shown here is derived from an EMBL/GenBank/DDBJ whole genome shotgun (WGS) entry which is preliminary data.</text>
</comment>
<comment type="cofactor">
    <cofactor evidence="7">
        <name>Mg(2+)</name>
        <dbReference type="ChEBI" id="CHEBI:18420"/>
    </cofactor>
    <text evidence="7">Binds 1 Mg(2+) ion per subunit.</text>
</comment>
<name>A0ABW4W399_9BACI</name>
<keyword evidence="4 7" id="KW-0378">Hydrolase</keyword>
<dbReference type="Pfam" id="PF01725">
    <property type="entry name" value="Ham1p_like"/>
    <property type="match status" value="1"/>
</dbReference>
<evidence type="ECO:0000313" key="9">
    <source>
        <dbReference type="EMBL" id="MFD2046247.1"/>
    </source>
</evidence>
<comment type="similarity">
    <text evidence="1 7 8">Belongs to the HAM1 NTPase family.</text>
</comment>
<dbReference type="EMBL" id="JBHUHQ010000021">
    <property type="protein sequence ID" value="MFD2046247.1"/>
    <property type="molecule type" value="Genomic_DNA"/>
</dbReference>
<evidence type="ECO:0000313" key="10">
    <source>
        <dbReference type="Proteomes" id="UP001597383"/>
    </source>
</evidence>
<feature type="binding site" evidence="7">
    <location>
        <position position="42"/>
    </location>
    <ligand>
        <name>Mg(2+)</name>
        <dbReference type="ChEBI" id="CHEBI:18420"/>
    </ligand>
</feature>
<evidence type="ECO:0000256" key="6">
    <source>
        <dbReference type="ARBA" id="ARBA00023080"/>
    </source>
</evidence>
<dbReference type="CDD" id="cd00515">
    <property type="entry name" value="HAM1"/>
    <property type="match status" value="1"/>
</dbReference>
<dbReference type="NCBIfam" id="NF011397">
    <property type="entry name" value="PRK14822.1"/>
    <property type="match status" value="1"/>
</dbReference>
<gene>
    <name evidence="9" type="ORF">ACFSJF_18395</name>
</gene>
<evidence type="ECO:0000256" key="8">
    <source>
        <dbReference type="RuleBase" id="RU003781"/>
    </source>
</evidence>
<comment type="function">
    <text evidence="7">Pyrophosphatase that catalyzes the hydrolysis of nucleoside triphosphates to their monophosphate derivatives, with a high preference for the non-canonical purine nucleotides XTP (xanthosine triphosphate), dITP (deoxyinosine triphosphate) and ITP. Seems to function as a house-cleaning enzyme that removes non-canonical purine nucleotides from the nucleotide pool, thus preventing their incorporation into DNA/RNA and avoiding chromosomal lesions.</text>
</comment>
<keyword evidence="5 7" id="KW-0460">Magnesium</keyword>
<evidence type="ECO:0000256" key="4">
    <source>
        <dbReference type="ARBA" id="ARBA00022801"/>
    </source>
</evidence>
<feature type="binding site" evidence="7">
    <location>
        <position position="72"/>
    </location>
    <ligand>
        <name>substrate</name>
    </ligand>
</feature>
<sequence length="197" mass="21508">MKKVIIATKNKGKAKEFKTLFAKYNIQAVSLLELKDNMPDVDETGSTFEENAALKAEEIAGVLNTPVLADDSGLVIDALGGRPGIYSARYAGEPKNDQANTEKVIAELANVPEHERTARFVCVLAVAIPGNNTILKSGYCEGRIGTHPKGENGFGYDPIFIPEGFEETMAELSSEEKNNISHRNNAIVQLEDWLRSI</sequence>
<keyword evidence="6 7" id="KW-0546">Nucleotide metabolism</keyword>
<feature type="active site" description="Proton acceptor" evidence="7">
    <location>
        <position position="71"/>
    </location>
</feature>
<dbReference type="Proteomes" id="UP001597383">
    <property type="component" value="Unassembled WGS sequence"/>
</dbReference>
<dbReference type="PANTHER" id="PTHR11067:SF9">
    <property type="entry name" value="INOSINE TRIPHOSPHATE PYROPHOSPHATASE"/>
    <property type="match status" value="1"/>
</dbReference>
<dbReference type="Gene3D" id="3.90.950.10">
    <property type="match status" value="1"/>
</dbReference>
<dbReference type="NCBIfam" id="TIGR00042">
    <property type="entry name" value="RdgB/HAM1 family non-canonical purine NTP pyrophosphatase"/>
    <property type="match status" value="1"/>
</dbReference>
<dbReference type="InterPro" id="IPR020922">
    <property type="entry name" value="dITP/XTP_pyrophosphatase"/>
</dbReference>
<organism evidence="9 10">
    <name type="scientific">Ornithinibacillus salinisoli</name>
    <dbReference type="NCBI Taxonomy" id="1848459"/>
    <lineage>
        <taxon>Bacteria</taxon>
        <taxon>Bacillati</taxon>
        <taxon>Bacillota</taxon>
        <taxon>Bacilli</taxon>
        <taxon>Bacillales</taxon>
        <taxon>Bacillaceae</taxon>
        <taxon>Ornithinibacillus</taxon>
    </lineage>
</organism>
<comment type="subunit">
    <text evidence="7">Homodimer.</text>
</comment>